<dbReference type="GeneID" id="106813970"/>
<dbReference type="Proteomes" id="UP000695022">
    <property type="component" value="Unplaced"/>
</dbReference>
<protein>
    <submittedName>
        <fullName evidence="2">Uncharacterized protein LOC106813970</fullName>
    </submittedName>
</protein>
<evidence type="ECO:0000313" key="2">
    <source>
        <dbReference type="RefSeq" id="XP_014673712.1"/>
    </source>
</evidence>
<dbReference type="RefSeq" id="XP_014673712.1">
    <property type="nucleotide sequence ID" value="XM_014818226.1"/>
</dbReference>
<evidence type="ECO:0000313" key="1">
    <source>
        <dbReference type="Proteomes" id="UP000695022"/>
    </source>
</evidence>
<reference evidence="2" key="1">
    <citation type="submission" date="2025-08" db="UniProtKB">
        <authorList>
            <consortium name="RefSeq"/>
        </authorList>
    </citation>
    <scope>IDENTIFICATION</scope>
</reference>
<accession>A0ABM1ENE1</accession>
<sequence length="160" mass="17489">MAKIVFVIRFSSGARSHGIVGRMRSSAMLLLLTAAIIAGVSGRKRQGIPGLIARVTGIDVSNVDVSNLQLGGGIDTSLLRPAIEQALRERPNHRPNTAGSFRNFRSTYRKRYGTAAETRLRGRRYDATRRFVEATNGRWVTGELNYTVAITEDADQGSLA</sequence>
<proteinExistence type="predicted"/>
<organism evidence="1 2">
    <name type="scientific">Priapulus caudatus</name>
    <name type="common">Priapulid worm</name>
    <dbReference type="NCBI Taxonomy" id="37621"/>
    <lineage>
        <taxon>Eukaryota</taxon>
        <taxon>Metazoa</taxon>
        <taxon>Ecdysozoa</taxon>
        <taxon>Scalidophora</taxon>
        <taxon>Priapulida</taxon>
        <taxon>Priapulimorpha</taxon>
        <taxon>Priapulimorphida</taxon>
        <taxon>Priapulidae</taxon>
        <taxon>Priapulus</taxon>
    </lineage>
</organism>
<keyword evidence="1" id="KW-1185">Reference proteome</keyword>
<gene>
    <name evidence="2" type="primary">LOC106813970</name>
</gene>
<name>A0ABM1ENE1_PRICU</name>